<dbReference type="KEGG" id="agv:OJF2_29160"/>
<dbReference type="InterPro" id="IPR019810">
    <property type="entry name" value="Citrate_synthase_AS"/>
</dbReference>
<keyword evidence="4 7" id="KW-0808">Transferase</keyword>
<dbReference type="Pfam" id="PF00285">
    <property type="entry name" value="Citrate_synt"/>
    <property type="match status" value="1"/>
</dbReference>
<dbReference type="EMBL" id="CP042997">
    <property type="protein sequence ID" value="QEH34377.1"/>
    <property type="molecule type" value="Genomic_DNA"/>
</dbReference>
<dbReference type="InterPro" id="IPR024176">
    <property type="entry name" value="Citrate_synthase_bac-typ"/>
</dbReference>
<dbReference type="AlphaFoldDB" id="A0A5B9W2E8"/>
<comment type="similarity">
    <text evidence="2 7 10">Belongs to the citrate synthase family.</text>
</comment>
<dbReference type="Gene3D" id="1.10.230.10">
    <property type="entry name" value="Cytochrome P450-Terp, domain 2"/>
    <property type="match status" value="1"/>
</dbReference>
<accession>A0A5B9W2E8</accession>
<protein>
    <recommendedName>
        <fullName evidence="6 7">Citrate synthase</fullName>
    </recommendedName>
</protein>
<keyword evidence="11" id="KW-0012">Acyltransferase</keyword>
<evidence type="ECO:0000256" key="3">
    <source>
        <dbReference type="ARBA" id="ARBA00022532"/>
    </source>
</evidence>
<dbReference type="SUPFAM" id="SSF48256">
    <property type="entry name" value="Citrate synthase"/>
    <property type="match status" value="1"/>
</dbReference>
<dbReference type="NCBIfam" id="NF004126">
    <property type="entry name" value="PRK05614.1"/>
    <property type="match status" value="1"/>
</dbReference>
<evidence type="ECO:0000256" key="5">
    <source>
        <dbReference type="ARBA" id="ARBA00049288"/>
    </source>
</evidence>
<feature type="active site" evidence="8">
    <location>
        <position position="374"/>
    </location>
</feature>
<dbReference type="PIRSF" id="PIRSF001369">
    <property type="entry name" value="Citrate_synth"/>
    <property type="match status" value="1"/>
</dbReference>
<dbReference type="UniPathway" id="UPA00223">
    <property type="reaction ID" value="UER00717"/>
</dbReference>
<dbReference type="InterPro" id="IPR016142">
    <property type="entry name" value="Citrate_synth-like_lrg_a-sub"/>
</dbReference>
<dbReference type="CDD" id="cd06114">
    <property type="entry name" value="EcCS_like"/>
    <property type="match status" value="1"/>
</dbReference>
<evidence type="ECO:0000256" key="2">
    <source>
        <dbReference type="ARBA" id="ARBA00010566"/>
    </source>
</evidence>
<evidence type="ECO:0000256" key="10">
    <source>
        <dbReference type="RuleBase" id="RU003406"/>
    </source>
</evidence>
<dbReference type="PANTHER" id="PTHR42871">
    <property type="entry name" value="CITRATE SYNTHASE"/>
    <property type="match status" value="1"/>
</dbReference>
<name>A0A5B9W2E8_9BACT</name>
<dbReference type="InterPro" id="IPR036969">
    <property type="entry name" value="Citrate_synthase_sf"/>
</dbReference>
<dbReference type="NCBIfam" id="TIGR01798">
    <property type="entry name" value="cit_synth_I"/>
    <property type="match status" value="1"/>
</dbReference>
<dbReference type="InterPro" id="IPR016143">
    <property type="entry name" value="Citrate_synth-like_sm_a-sub"/>
</dbReference>
<dbReference type="Proteomes" id="UP000324233">
    <property type="component" value="Chromosome"/>
</dbReference>
<dbReference type="Gene3D" id="2.20.28.60">
    <property type="match status" value="1"/>
</dbReference>
<dbReference type="FunFam" id="1.10.230.10:FF:000002">
    <property type="entry name" value="Citrate synthase"/>
    <property type="match status" value="1"/>
</dbReference>
<gene>
    <name evidence="11" type="primary">gltA2_3</name>
    <name evidence="11" type="ORF">OJF2_29160</name>
</gene>
<dbReference type="PRINTS" id="PR00143">
    <property type="entry name" value="CITRTSNTHASE"/>
</dbReference>
<evidence type="ECO:0000313" key="12">
    <source>
        <dbReference type="Proteomes" id="UP000324233"/>
    </source>
</evidence>
<comment type="catalytic activity">
    <reaction evidence="5 9">
        <text>oxaloacetate + acetyl-CoA + H2O = citrate + CoA + H(+)</text>
        <dbReference type="Rhea" id="RHEA:16845"/>
        <dbReference type="ChEBI" id="CHEBI:15377"/>
        <dbReference type="ChEBI" id="CHEBI:15378"/>
        <dbReference type="ChEBI" id="CHEBI:16452"/>
        <dbReference type="ChEBI" id="CHEBI:16947"/>
        <dbReference type="ChEBI" id="CHEBI:57287"/>
        <dbReference type="ChEBI" id="CHEBI:57288"/>
        <dbReference type="EC" id="2.3.3.16"/>
    </reaction>
</comment>
<evidence type="ECO:0000256" key="1">
    <source>
        <dbReference type="ARBA" id="ARBA00004751"/>
    </source>
</evidence>
<comment type="pathway">
    <text evidence="1 9">Carbohydrate metabolism; tricarboxylic acid cycle; isocitrate from oxaloacetate: step 1/2.</text>
</comment>
<sequence>MSTPTKDARSEIPLKTGVLRLPGEEVELSIVTGTEDEQAIDISSLRDETGFITLDPGYSNTGACESKITFIDGEKGILRYRGYDIEDLAAKSTFVETALLLMYGELPSGERVARFREQLTDQQLLHENMRNHFEGFPPHGHPMAMLSAMINACGCYHPELLDPEMDDERLFHAAAILMSKVCTIAAFAYKMTSGQRVEYPDPSLSYCRNFLHMMFSRPHRRYEPTPQVVKALSRFLILHADHEQNCSTSTVRMVGSSGANVFASVSAGVCALWGPLHGGANMAVIEMLERIHQGGESPRTIVEKVKQKKFRLMGFGHRVYKNFDPRARILERTARDLLATKAEPDPLLDIAHELAEIALTDDYFLERRLYPNVDFYSGIILRAIGIPLNMFTVMFSIGRIPGWIAHWYELYHDPQKRICRPRQIYTGPAQRAYVAVDERADAAPKGAC</sequence>
<keyword evidence="12" id="KW-1185">Reference proteome</keyword>
<keyword evidence="3 9" id="KW-0816">Tricarboxylic acid cycle</keyword>
<feature type="active site" evidence="8">
    <location>
        <position position="317"/>
    </location>
</feature>
<dbReference type="GO" id="GO:0036440">
    <property type="term" value="F:citrate synthase activity"/>
    <property type="evidence" value="ECO:0007669"/>
    <property type="project" value="UniProtKB-EC"/>
</dbReference>
<evidence type="ECO:0000256" key="6">
    <source>
        <dbReference type="NCBIfam" id="TIGR01798"/>
    </source>
</evidence>
<dbReference type="GO" id="GO:0006099">
    <property type="term" value="P:tricarboxylic acid cycle"/>
    <property type="evidence" value="ECO:0007669"/>
    <property type="project" value="UniProtKB-UniRule"/>
</dbReference>
<evidence type="ECO:0000256" key="7">
    <source>
        <dbReference type="PIRNR" id="PIRNR001369"/>
    </source>
</evidence>
<evidence type="ECO:0000256" key="9">
    <source>
        <dbReference type="RuleBase" id="RU003370"/>
    </source>
</evidence>
<dbReference type="RefSeq" id="WP_148594311.1">
    <property type="nucleotide sequence ID" value="NZ_CP042997.1"/>
</dbReference>
<dbReference type="GO" id="GO:0005737">
    <property type="term" value="C:cytoplasm"/>
    <property type="evidence" value="ECO:0007669"/>
    <property type="project" value="InterPro"/>
</dbReference>
<proteinExistence type="inferred from homology"/>
<evidence type="ECO:0000256" key="4">
    <source>
        <dbReference type="ARBA" id="ARBA00022679"/>
    </source>
</evidence>
<dbReference type="InterPro" id="IPR010953">
    <property type="entry name" value="Citrate_synthase_typ-I"/>
</dbReference>
<dbReference type="PANTHER" id="PTHR42871:SF1">
    <property type="entry name" value="CITRATE SYNTHASE"/>
    <property type="match status" value="1"/>
</dbReference>
<evidence type="ECO:0000256" key="8">
    <source>
        <dbReference type="PIRSR" id="PIRSR001369-1"/>
    </source>
</evidence>
<dbReference type="OrthoDB" id="9800864at2"/>
<dbReference type="Gene3D" id="1.10.580.10">
    <property type="entry name" value="Citrate Synthase, domain 1"/>
    <property type="match status" value="1"/>
</dbReference>
<organism evidence="11 12">
    <name type="scientific">Aquisphaera giovannonii</name>
    <dbReference type="NCBI Taxonomy" id="406548"/>
    <lineage>
        <taxon>Bacteria</taxon>
        <taxon>Pseudomonadati</taxon>
        <taxon>Planctomycetota</taxon>
        <taxon>Planctomycetia</taxon>
        <taxon>Isosphaerales</taxon>
        <taxon>Isosphaeraceae</taxon>
        <taxon>Aquisphaera</taxon>
    </lineage>
</organism>
<evidence type="ECO:0000313" key="11">
    <source>
        <dbReference type="EMBL" id="QEH34377.1"/>
    </source>
</evidence>
<reference evidence="11 12" key="1">
    <citation type="submission" date="2019-08" db="EMBL/GenBank/DDBJ databases">
        <title>Deep-cultivation of Planctomycetes and their phenomic and genomic characterization uncovers novel biology.</title>
        <authorList>
            <person name="Wiegand S."/>
            <person name="Jogler M."/>
            <person name="Boedeker C."/>
            <person name="Pinto D."/>
            <person name="Vollmers J."/>
            <person name="Rivas-Marin E."/>
            <person name="Kohn T."/>
            <person name="Peeters S.H."/>
            <person name="Heuer A."/>
            <person name="Rast P."/>
            <person name="Oberbeckmann S."/>
            <person name="Bunk B."/>
            <person name="Jeske O."/>
            <person name="Meyerdierks A."/>
            <person name="Storesund J.E."/>
            <person name="Kallscheuer N."/>
            <person name="Luecker S."/>
            <person name="Lage O.M."/>
            <person name="Pohl T."/>
            <person name="Merkel B.J."/>
            <person name="Hornburger P."/>
            <person name="Mueller R.-W."/>
            <person name="Bruemmer F."/>
            <person name="Labrenz M."/>
            <person name="Spormann A.M."/>
            <person name="Op den Camp H."/>
            <person name="Overmann J."/>
            <person name="Amann R."/>
            <person name="Jetten M.S.M."/>
            <person name="Mascher T."/>
            <person name="Medema M.H."/>
            <person name="Devos D.P."/>
            <person name="Kaster A.-K."/>
            <person name="Ovreas L."/>
            <person name="Rohde M."/>
            <person name="Galperin M.Y."/>
            <person name="Jogler C."/>
        </authorList>
    </citation>
    <scope>NUCLEOTIDE SEQUENCE [LARGE SCALE GENOMIC DNA]</scope>
    <source>
        <strain evidence="11 12">OJF2</strain>
    </source>
</reference>
<dbReference type="PROSITE" id="PS00480">
    <property type="entry name" value="CITRATE_SYNTHASE"/>
    <property type="match status" value="1"/>
</dbReference>
<dbReference type="InterPro" id="IPR002020">
    <property type="entry name" value="Citrate_synthase"/>
</dbReference>